<dbReference type="AlphaFoldDB" id="A0A0A8ZND8"/>
<reference evidence="2" key="1">
    <citation type="submission" date="2014-09" db="EMBL/GenBank/DDBJ databases">
        <authorList>
            <person name="Magalhaes I.L.F."/>
            <person name="Oliveira U."/>
            <person name="Santos F.R."/>
            <person name="Vidigal T.H.D.A."/>
            <person name="Brescovit A.D."/>
            <person name="Santos A.J."/>
        </authorList>
    </citation>
    <scope>NUCLEOTIDE SEQUENCE</scope>
    <source>
        <tissue evidence="2">Shoot tissue taken approximately 20 cm above the soil surface</tissue>
    </source>
</reference>
<accession>A0A0A8ZND8</accession>
<reference evidence="2" key="2">
    <citation type="journal article" date="2015" name="Data Brief">
        <title>Shoot transcriptome of the giant reed, Arundo donax.</title>
        <authorList>
            <person name="Barrero R.A."/>
            <person name="Guerrero F.D."/>
            <person name="Moolhuijzen P."/>
            <person name="Goolsby J.A."/>
            <person name="Tidwell J."/>
            <person name="Bellgard S.E."/>
            <person name="Bellgard M.I."/>
        </authorList>
    </citation>
    <scope>NUCLEOTIDE SEQUENCE</scope>
    <source>
        <tissue evidence="2">Shoot tissue taken approximately 20 cm above the soil surface</tissue>
    </source>
</reference>
<feature type="compositionally biased region" description="Basic and acidic residues" evidence="1">
    <location>
        <begin position="1"/>
        <end position="11"/>
    </location>
</feature>
<evidence type="ECO:0000313" key="2">
    <source>
        <dbReference type="EMBL" id="JAD39178.1"/>
    </source>
</evidence>
<protein>
    <submittedName>
        <fullName evidence="2">Uncharacterized protein</fullName>
    </submittedName>
</protein>
<feature type="region of interest" description="Disordered" evidence="1">
    <location>
        <begin position="1"/>
        <end position="23"/>
    </location>
</feature>
<organism evidence="2">
    <name type="scientific">Arundo donax</name>
    <name type="common">Giant reed</name>
    <name type="synonym">Donax arundinaceus</name>
    <dbReference type="NCBI Taxonomy" id="35708"/>
    <lineage>
        <taxon>Eukaryota</taxon>
        <taxon>Viridiplantae</taxon>
        <taxon>Streptophyta</taxon>
        <taxon>Embryophyta</taxon>
        <taxon>Tracheophyta</taxon>
        <taxon>Spermatophyta</taxon>
        <taxon>Magnoliopsida</taxon>
        <taxon>Liliopsida</taxon>
        <taxon>Poales</taxon>
        <taxon>Poaceae</taxon>
        <taxon>PACMAD clade</taxon>
        <taxon>Arundinoideae</taxon>
        <taxon>Arundineae</taxon>
        <taxon>Arundo</taxon>
    </lineage>
</organism>
<proteinExistence type="predicted"/>
<dbReference type="EMBL" id="GBRH01258717">
    <property type="protein sequence ID" value="JAD39178.1"/>
    <property type="molecule type" value="Transcribed_RNA"/>
</dbReference>
<name>A0A0A8ZND8_ARUDO</name>
<evidence type="ECO:0000256" key="1">
    <source>
        <dbReference type="SAM" id="MobiDB-lite"/>
    </source>
</evidence>
<sequence>MEHGSYHEPKQQQKQQAQPPLSSIEKWLLDEAAEQVVDLMDLSDGCCSVPMMF</sequence>